<evidence type="ECO:0000313" key="10">
    <source>
        <dbReference type="Proteomes" id="UP000480185"/>
    </source>
</evidence>
<evidence type="ECO:0000256" key="4">
    <source>
        <dbReference type="ARBA" id="ARBA00022692"/>
    </source>
</evidence>
<protein>
    <submittedName>
        <fullName evidence="9">EamA family transporter</fullName>
    </submittedName>
</protein>
<feature type="domain" description="EamA" evidence="8">
    <location>
        <begin position="27"/>
        <end position="166"/>
    </location>
</feature>
<keyword evidence="6 7" id="KW-0472">Membrane</keyword>
<feature type="transmembrane region" description="Helical" evidence="7">
    <location>
        <begin position="201"/>
        <end position="225"/>
    </location>
</feature>
<keyword evidence="3" id="KW-1003">Cell membrane</keyword>
<gene>
    <name evidence="9" type="ORF">GH754_16205</name>
</gene>
<feature type="transmembrane region" description="Helical" evidence="7">
    <location>
        <begin position="295"/>
        <end position="314"/>
    </location>
</feature>
<dbReference type="SUPFAM" id="SSF103481">
    <property type="entry name" value="Multidrug resistance efflux transporter EmrE"/>
    <property type="match status" value="2"/>
</dbReference>
<comment type="similarity">
    <text evidence="2">Belongs to the EamA transporter family.</text>
</comment>
<evidence type="ECO:0000259" key="8">
    <source>
        <dbReference type="Pfam" id="PF00892"/>
    </source>
</evidence>
<feature type="transmembrane region" description="Helical" evidence="7">
    <location>
        <begin position="271"/>
        <end position="289"/>
    </location>
</feature>
<feature type="transmembrane region" description="Helical" evidence="7">
    <location>
        <begin position="94"/>
        <end position="115"/>
    </location>
</feature>
<comment type="subcellular location">
    <subcellularLocation>
        <location evidence="1">Cell membrane</location>
        <topology evidence="1">Multi-pass membrane protein</topology>
    </subcellularLocation>
</comment>
<organism evidence="9 10">
    <name type="scientific">Salinibacillus xinjiangensis</name>
    <dbReference type="NCBI Taxonomy" id="1229268"/>
    <lineage>
        <taxon>Bacteria</taxon>
        <taxon>Bacillati</taxon>
        <taxon>Bacillota</taxon>
        <taxon>Bacilli</taxon>
        <taxon>Bacillales</taxon>
        <taxon>Bacillaceae</taxon>
        <taxon>Salinibacillus</taxon>
    </lineage>
</organism>
<dbReference type="PANTHER" id="PTHR32322:SF18">
    <property type="entry name" value="S-ADENOSYLMETHIONINE_S-ADENOSYLHOMOCYSTEINE TRANSPORTER"/>
    <property type="match status" value="1"/>
</dbReference>
<feature type="transmembrane region" description="Helical" evidence="7">
    <location>
        <begin position="173"/>
        <end position="194"/>
    </location>
</feature>
<evidence type="ECO:0000256" key="2">
    <source>
        <dbReference type="ARBA" id="ARBA00007362"/>
    </source>
</evidence>
<dbReference type="InterPro" id="IPR037185">
    <property type="entry name" value="EmrE-like"/>
</dbReference>
<evidence type="ECO:0000256" key="1">
    <source>
        <dbReference type="ARBA" id="ARBA00004651"/>
    </source>
</evidence>
<sequence>MCYDKQKSSVLLEGVIHLNRLKHSSFIGILLVTIGATLWGVSGTVAQYLFHTKGINTEWLVTVRLLFSGLLLLLFGYLKEGKSVYRIWRTKKDAISLILFSILGMLAVQYTYFAAIEHGNAATATVLQYTAPVMITCFLIVRYRKLPSGIEITAVFVAVLGTFSLVTQGNINSLSISPLALFWGLLSAVSLAFYTLHPHKLLANWGSVIVVGWGMFVGGVVFSFIHTPWDFRGEASLTTILAILFIILFGTLVAFVFYLESLKYIGATKASILANFEPLSAALLAVLWLNVPFGVMEWIGTFCILGTVGLLSMVKKEKP</sequence>
<evidence type="ECO:0000313" key="9">
    <source>
        <dbReference type="EMBL" id="MRG87808.1"/>
    </source>
</evidence>
<dbReference type="Pfam" id="PF00892">
    <property type="entry name" value="EamA"/>
    <property type="match status" value="2"/>
</dbReference>
<dbReference type="InterPro" id="IPR050638">
    <property type="entry name" value="AA-Vitamin_Transporters"/>
</dbReference>
<dbReference type="EMBL" id="WJNH01000012">
    <property type="protein sequence ID" value="MRG87808.1"/>
    <property type="molecule type" value="Genomic_DNA"/>
</dbReference>
<accession>A0A6G1XAJ2</accession>
<evidence type="ECO:0000256" key="6">
    <source>
        <dbReference type="ARBA" id="ARBA00023136"/>
    </source>
</evidence>
<feature type="transmembrane region" description="Helical" evidence="7">
    <location>
        <begin position="61"/>
        <end position="78"/>
    </location>
</feature>
<reference evidence="9 10" key="1">
    <citation type="submission" date="2019-11" db="EMBL/GenBank/DDBJ databases">
        <authorList>
            <person name="Li J."/>
        </authorList>
    </citation>
    <scope>NUCLEOTIDE SEQUENCE [LARGE SCALE GENOMIC DNA]</scope>
    <source>
        <strain evidence="9 10">J4</strain>
    </source>
</reference>
<dbReference type="GO" id="GO:0005886">
    <property type="term" value="C:plasma membrane"/>
    <property type="evidence" value="ECO:0007669"/>
    <property type="project" value="UniProtKB-SubCell"/>
</dbReference>
<keyword evidence="5 7" id="KW-1133">Transmembrane helix</keyword>
<proteinExistence type="inferred from homology"/>
<name>A0A6G1XAJ2_9BACI</name>
<evidence type="ECO:0000256" key="3">
    <source>
        <dbReference type="ARBA" id="ARBA00022475"/>
    </source>
</evidence>
<feature type="transmembrane region" description="Helical" evidence="7">
    <location>
        <begin position="121"/>
        <end position="141"/>
    </location>
</feature>
<dbReference type="InterPro" id="IPR000620">
    <property type="entry name" value="EamA_dom"/>
</dbReference>
<comment type="caution">
    <text evidence="9">The sequence shown here is derived from an EMBL/GenBank/DDBJ whole genome shotgun (WGS) entry which is preliminary data.</text>
</comment>
<evidence type="ECO:0000256" key="7">
    <source>
        <dbReference type="SAM" id="Phobius"/>
    </source>
</evidence>
<feature type="domain" description="EamA" evidence="8">
    <location>
        <begin position="180"/>
        <end position="312"/>
    </location>
</feature>
<feature type="transmembrane region" description="Helical" evidence="7">
    <location>
        <begin position="237"/>
        <end position="259"/>
    </location>
</feature>
<keyword evidence="4 7" id="KW-0812">Transmembrane</keyword>
<feature type="transmembrane region" description="Helical" evidence="7">
    <location>
        <begin position="148"/>
        <end position="167"/>
    </location>
</feature>
<dbReference type="AlphaFoldDB" id="A0A6G1XAJ2"/>
<dbReference type="RefSeq" id="WP_153729697.1">
    <property type="nucleotide sequence ID" value="NZ_WJNH01000012.1"/>
</dbReference>
<evidence type="ECO:0000256" key="5">
    <source>
        <dbReference type="ARBA" id="ARBA00022989"/>
    </source>
</evidence>
<dbReference type="Proteomes" id="UP000480185">
    <property type="component" value="Unassembled WGS sequence"/>
</dbReference>
<keyword evidence="10" id="KW-1185">Reference proteome</keyword>
<feature type="transmembrane region" description="Helical" evidence="7">
    <location>
        <begin position="26"/>
        <end position="49"/>
    </location>
</feature>
<dbReference type="OrthoDB" id="9810818at2"/>
<dbReference type="PANTHER" id="PTHR32322">
    <property type="entry name" value="INNER MEMBRANE TRANSPORTER"/>
    <property type="match status" value="1"/>
</dbReference>